<proteinExistence type="predicted"/>
<name>A0A9D2T8D5_9FIRM</name>
<keyword evidence="1" id="KW-0472">Membrane</keyword>
<keyword evidence="1" id="KW-0812">Transmembrane</keyword>
<dbReference type="Proteomes" id="UP000823904">
    <property type="component" value="Unassembled WGS sequence"/>
</dbReference>
<reference evidence="2" key="1">
    <citation type="journal article" date="2021" name="PeerJ">
        <title>Extensive microbial diversity within the chicken gut microbiome revealed by metagenomics and culture.</title>
        <authorList>
            <person name="Gilroy R."/>
            <person name="Ravi A."/>
            <person name="Getino M."/>
            <person name="Pursley I."/>
            <person name="Horton D.L."/>
            <person name="Alikhan N.F."/>
            <person name="Baker D."/>
            <person name="Gharbi K."/>
            <person name="Hall N."/>
            <person name="Watson M."/>
            <person name="Adriaenssens E.M."/>
            <person name="Foster-Nyarko E."/>
            <person name="Jarju S."/>
            <person name="Secka A."/>
            <person name="Antonio M."/>
            <person name="Oren A."/>
            <person name="Chaudhuri R.R."/>
            <person name="La Ragione R."/>
            <person name="Hildebrand F."/>
            <person name="Pallen M.J."/>
        </authorList>
    </citation>
    <scope>NUCLEOTIDE SEQUENCE</scope>
    <source>
        <strain evidence="2">ChiSjej3B21-8574</strain>
    </source>
</reference>
<feature type="transmembrane region" description="Helical" evidence="1">
    <location>
        <begin position="39"/>
        <end position="62"/>
    </location>
</feature>
<evidence type="ECO:0000313" key="3">
    <source>
        <dbReference type="Proteomes" id="UP000823904"/>
    </source>
</evidence>
<feature type="transmembrane region" description="Helical" evidence="1">
    <location>
        <begin position="83"/>
        <end position="112"/>
    </location>
</feature>
<evidence type="ECO:0000313" key="2">
    <source>
        <dbReference type="EMBL" id="HJC50247.1"/>
    </source>
</evidence>
<dbReference type="EMBL" id="DWWD01000026">
    <property type="protein sequence ID" value="HJC50247.1"/>
    <property type="molecule type" value="Genomic_DNA"/>
</dbReference>
<sequence length="134" mass="15037">MRDKLRQMDEMFLDLAIGVLLCGVISMILGMIISRGNWWYLVGDIIGTAAAVGFLIHMTVSIQDAAYMEVHQASRYMVKCSVIRYLAMLLILVLSIKMINFACFIGVVVGFLGSKISAFLNKPIHKYITSRIMK</sequence>
<accession>A0A9D2T8D5</accession>
<comment type="caution">
    <text evidence="2">The sequence shown here is derived from an EMBL/GenBank/DDBJ whole genome shotgun (WGS) entry which is preliminary data.</text>
</comment>
<feature type="transmembrane region" description="Helical" evidence="1">
    <location>
        <begin position="12"/>
        <end position="33"/>
    </location>
</feature>
<gene>
    <name evidence="2" type="ORF">H9754_06680</name>
</gene>
<keyword evidence="1" id="KW-1133">Transmembrane helix</keyword>
<protein>
    <submittedName>
        <fullName evidence="2">ATP synthase subunit I</fullName>
    </submittedName>
</protein>
<reference evidence="2" key="2">
    <citation type="submission" date="2021-04" db="EMBL/GenBank/DDBJ databases">
        <authorList>
            <person name="Gilroy R."/>
        </authorList>
    </citation>
    <scope>NUCLEOTIDE SEQUENCE</scope>
    <source>
        <strain evidence="2">ChiSjej3B21-8574</strain>
    </source>
</reference>
<dbReference type="AlphaFoldDB" id="A0A9D2T8D5"/>
<organism evidence="2 3">
    <name type="scientific">Candidatus Anaerostipes avistercoris</name>
    <dbReference type="NCBI Taxonomy" id="2838462"/>
    <lineage>
        <taxon>Bacteria</taxon>
        <taxon>Bacillati</taxon>
        <taxon>Bacillota</taxon>
        <taxon>Clostridia</taxon>
        <taxon>Lachnospirales</taxon>
        <taxon>Lachnospiraceae</taxon>
        <taxon>Anaerostipes</taxon>
    </lineage>
</organism>
<evidence type="ECO:0000256" key="1">
    <source>
        <dbReference type="SAM" id="Phobius"/>
    </source>
</evidence>